<sequence length="104" mass="11380">MTTQLIPFLHPGPGGPPFFLGGLMFLLLTTALVGGLLLLLARRGRLGPPPAFFRSPEHDARTTLANRFANGDISTEEFLERASVLNWTPGVHDPADPNRRPPKR</sequence>
<evidence type="ECO:0000256" key="1">
    <source>
        <dbReference type="SAM" id="Phobius"/>
    </source>
</evidence>
<keyword evidence="1" id="KW-0812">Transmembrane</keyword>
<dbReference type="OrthoDB" id="3748887at2"/>
<accession>A0A1G6WD17</accession>
<dbReference type="AlphaFoldDB" id="A0A1G6WD17"/>
<evidence type="ECO:0000313" key="2">
    <source>
        <dbReference type="EMBL" id="SDD63689.1"/>
    </source>
</evidence>
<reference evidence="2 3" key="1">
    <citation type="submission" date="2016-10" db="EMBL/GenBank/DDBJ databases">
        <authorList>
            <person name="de Groot N.N."/>
        </authorList>
    </citation>
    <scope>NUCLEOTIDE SEQUENCE [LARGE SCALE GENOMIC DNA]</scope>
    <source>
        <strain evidence="2 3">MON 2.2</strain>
    </source>
</reference>
<evidence type="ECO:0000313" key="3">
    <source>
        <dbReference type="Proteomes" id="UP000198546"/>
    </source>
</evidence>
<evidence type="ECO:0008006" key="4">
    <source>
        <dbReference type="Google" id="ProtNLM"/>
    </source>
</evidence>
<name>A0A1G6WD17_9ACTN</name>
<dbReference type="EMBL" id="LT629688">
    <property type="protein sequence ID" value="SDD63689.1"/>
    <property type="molecule type" value="Genomic_DNA"/>
</dbReference>
<feature type="transmembrane region" description="Helical" evidence="1">
    <location>
        <begin position="18"/>
        <end position="40"/>
    </location>
</feature>
<keyword evidence="3" id="KW-1185">Reference proteome</keyword>
<organism evidence="2 3">
    <name type="scientific">Auraticoccus monumenti</name>
    <dbReference type="NCBI Taxonomy" id="675864"/>
    <lineage>
        <taxon>Bacteria</taxon>
        <taxon>Bacillati</taxon>
        <taxon>Actinomycetota</taxon>
        <taxon>Actinomycetes</taxon>
        <taxon>Propionibacteriales</taxon>
        <taxon>Propionibacteriaceae</taxon>
        <taxon>Auraticoccus</taxon>
    </lineage>
</organism>
<keyword evidence="1" id="KW-1133">Transmembrane helix</keyword>
<keyword evidence="1" id="KW-0472">Membrane</keyword>
<protein>
    <recommendedName>
        <fullName evidence="4">SHOCT domain-containing protein</fullName>
    </recommendedName>
</protein>
<dbReference type="RefSeq" id="WP_090596419.1">
    <property type="nucleotide sequence ID" value="NZ_LT629688.1"/>
</dbReference>
<dbReference type="Proteomes" id="UP000198546">
    <property type="component" value="Chromosome i"/>
</dbReference>
<dbReference type="STRING" id="675864.SAMN04489747_1409"/>
<proteinExistence type="predicted"/>
<gene>
    <name evidence="2" type="ORF">SAMN04489747_1409</name>
</gene>